<evidence type="ECO:0000313" key="7">
    <source>
        <dbReference type="EMBL" id="MBD7917292.1"/>
    </source>
</evidence>
<evidence type="ECO:0000256" key="6">
    <source>
        <dbReference type="SAM" id="MobiDB-lite"/>
    </source>
</evidence>
<keyword evidence="4" id="KW-0472">Membrane</keyword>
<evidence type="ECO:0000256" key="2">
    <source>
        <dbReference type="ARBA" id="ARBA00022692"/>
    </source>
</evidence>
<dbReference type="RefSeq" id="WP_191780291.1">
    <property type="nucleotide sequence ID" value="NZ_JACSQV010000002.1"/>
</dbReference>
<proteinExistence type="predicted"/>
<feature type="region of interest" description="Disordered" evidence="6">
    <location>
        <begin position="163"/>
        <end position="197"/>
    </location>
</feature>
<dbReference type="NCBIfam" id="TIGR02228">
    <property type="entry name" value="sigpep_I_arch"/>
    <property type="match status" value="1"/>
</dbReference>
<dbReference type="InterPro" id="IPR036286">
    <property type="entry name" value="LexA/Signal_pep-like_sf"/>
</dbReference>
<comment type="subcellular location">
    <subcellularLocation>
        <location evidence="1">Membrane</location>
    </subcellularLocation>
</comment>
<comment type="caution">
    <text evidence="7">The sequence shown here is derived from an EMBL/GenBank/DDBJ whole genome shotgun (WGS) entry which is preliminary data.</text>
</comment>
<dbReference type="EC" id="3.4.21.89" evidence="5"/>
<dbReference type="SUPFAM" id="SSF51306">
    <property type="entry name" value="LexA/Signal peptidase"/>
    <property type="match status" value="1"/>
</dbReference>
<keyword evidence="2" id="KW-0812">Transmembrane</keyword>
<sequence>MRALRAVADVLVWSLAALGVVSLGVWGADAAGLVKPLVVVSGSMEPGIMTGDLLLDTPVPVDEVEVGDVLSLTNPVTGTLVTHRVVDVARQDDGMWHVWMQGDANDAADGGAYVVTGGTVLSPRWQVAGAGTALVRLTTPSTAVPLLVALVALLALGQLPRSTAAAPARRTPTTPTSAQEDAACDPPVASPRSRSPR</sequence>
<keyword evidence="8" id="KW-1185">Reference proteome</keyword>
<dbReference type="CDD" id="cd06530">
    <property type="entry name" value="S26_SPase_I"/>
    <property type="match status" value="1"/>
</dbReference>
<dbReference type="Proteomes" id="UP000604241">
    <property type="component" value="Unassembled WGS sequence"/>
</dbReference>
<dbReference type="EMBL" id="JACSQV010000002">
    <property type="protein sequence ID" value="MBD7917292.1"/>
    <property type="molecule type" value="Genomic_DNA"/>
</dbReference>
<accession>A0ABR8QA43</accession>
<feature type="compositionally biased region" description="Low complexity" evidence="6">
    <location>
        <begin position="163"/>
        <end position="178"/>
    </location>
</feature>
<reference evidence="7 8" key="1">
    <citation type="submission" date="2020-08" db="EMBL/GenBank/DDBJ databases">
        <title>A Genomic Blueprint of the Chicken Gut Microbiome.</title>
        <authorList>
            <person name="Gilroy R."/>
            <person name="Ravi A."/>
            <person name="Getino M."/>
            <person name="Pursley I."/>
            <person name="Horton D.L."/>
            <person name="Alikhan N.-F."/>
            <person name="Baker D."/>
            <person name="Gharbi K."/>
            <person name="Hall N."/>
            <person name="Watson M."/>
            <person name="Adriaenssens E.M."/>
            <person name="Foster-Nyarko E."/>
            <person name="Jarju S."/>
            <person name="Secka A."/>
            <person name="Antonio M."/>
            <person name="Oren A."/>
            <person name="Chaudhuri R."/>
            <person name="La Ragione R.M."/>
            <person name="Hildebrand F."/>
            <person name="Pallen M.J."/>
        </authorList>
    </citation>
    <scope>NUCLEOTIDE SEQUENCE [LARGE SCALE GENOMIC DNA]</scope>
    <source>
        <strain evidence="7 8">Sa3CUA2</strain>
    </source>
</reference>
<keyword evidence="3" id="KW-1133">Transmembrane helix</keyword>
<evidence type="ECO:0000313" key="8">
    <source>
        <dbReference type="Proteomes" id="UP000604241"/>
    </source>
</evidence>
<gene>
    <name evidence="7" type="ORF">H9657_03235</name>
</gene>
<feature type="compositionally biased region" description="Low complexity" evidence="6">
    <location>
        <begin position="186"/>
        <end position="197"/>
    </location>
</feature>
<dbReference type="InterPro" id="IPR001733">
    <property type="entry name" value="Peptidase_S26B"/>
</dbReference>
<protein>
    <recommendedName>
        <fullName evidence="5">Signal peptidase I</fullName>
        <ecNumber evidence="5">3.4.21.89</ecNumber>
    </recommendedName>
</protein>
<evidence type="ECO:0000256" key="4">
    <source>
        <dbReference type="ARBA" id="ARBA00023136"/>
    </source>
</evidence>
<dbReference type="PANTHER" id="PTHR10806">
    <property type="entry name" value="SIGNAL PEPTIDASE COMPLEX CATALYTIC SUBUNIT SEC11"/>
    <property type="match status" value="1"/>
</dbReference>
<evidence type="ECO:0000256" key="1">
    <source>
        <dbReference type="ARBA" id="ARBA00004370"/>
    </source>
</evidence>
<evidence type="ECO:0000256" key="5">
    <source>
        <dbReference type="NCBIfam" id="TIGR02228"/>
    </source>
</evidence>
<organism evidence="7 8">
    <name type="scientific">Cellulomonas avistercoris</name>
    <dbReference type="NCBI Taxonomy" id="2762242"/>
    <lineage>
        <taxon>Bacteria</taxon>
        <taxon>Bacillati</taxon>
        <taxon>Actinomycetota</taxon>
        <taxon>Actinomycetes</taxon>
        <taxon>Micrococcales</taxon>
        <taxon>Cellulomonadaceae</taxon>
        <taxon>Cellulomonas</taxon>
    </lineage>
</organism>
<name>A0ABR8QA43_9CELL</name>
<dbReference type="InterPro" id="IPR019533">
    <property type="entry name" value="Peptidase_S26"/>
</dbReference>
<evidence type="ECO:0000256" key="3">
    <source>
        <dbReference type="ARBA" id="ARBA00022989"/>
    </source>
</evidence>
<dbReference type="PANTHER" id="PTHR10806:SF6">
    <property type="entry name" value="SIGNAL PEPTIDASE COMPLEX CATALYTIC SUBUNIT SEC11"/>
    <property type="match status" value="1"/>
</dbReference>
<dbReference type="GO" id="GO:0009003">
    <property type="term" value="F:signal peptidase activity"/>
    <property type="evidence" value="ECO:0007669"/>
    <property type="project" value="UniProtKB-EC"/>
</dbReference>
<keyword evidence="7" id="KW-0378">Hydrolase</keyword>